<sequence length="75" mass="8592">MPLSLDSAGGCCYRFFSGQKSKKKRWSELTLPFISHSKFLRLARNQTVHSLTFRLPCRSYSRSTTSASFKMPKAK</sequence>
<protein>
    <submittedName>
        <fullName evidence="1">Uncharacterized protein</fullName>
    </submittedName>
</protein>
<proteinExistence type="predicted"/>
<gene>
    <name evidence="1" type="ORF">T07_220</name>
</gene>
<evidence type="ECO:0000313" key="2">
    <source>
        <dbReference type="Proteomes" id="UP000054630"/>
    </source>
</evidence>
<dbReference type="EMBL" id="JYDL01000629">
    <property type="protein sequence ID" value="KRX12213.1"/>
    <property type="molecule type" value="Genomic_DNA"/>
</dbReference>
<comment type="caution">
    <text evidence="1">The sequence shown here is derived from an EMBL/GenBank/DDBJ whole genome shotgun (WGS) entry which is preliminary data.</text>
</comment>
<evidence type="ECO:0000313" key="1">
    <source>
        <dbReference type="EMBL" id="KRX12213.1"/>
    </source>
</evidence>
<dbReference type="Proteomes" id="UP000054630">
    <property type="component" value="Unassembled WGS sequence"/>
</dbReference>
<name>A0A0V0RD90_9BILA</name>
<organism evidence="1 2">
    <name type="scientific">Trichinella nelsoni</name>
    <dbReference type="NCBI Taxonomy" id="6336"/>
    <lineage>
        <taxon>Eukaryota</taxon>
        <taxon>Metazoa</taxon>
        <taxon>Ecdysozoa</taxon>
        <taxon>Nematoda</taxon>
        <taxon>Enoplea</taxon>
        <taxon>Dorylaimia</taxon>
        <taxon>Trichinellida</taxon>
        <taxon>Trichinellidae</taxon>
        <taxon>Trichinella</taxon>
    </lineage>
</organism>
<keyword evidence="2" id="KW-1185">Reference proteome</keyword>
<reference evidence="1 2" key="1">
    <citation type="submission" date="2015-01" db="EMBL/GenBank/DDBJ databases">
        <title>Evolution of Trichinella species and genotypes.</title>
        <authorList>
            <person name="Korhonen P.K."/>
            <person name="Edoardo P."/>
            <person name="Giuseppe L.R."/>
            <person name="Gasser R.B."/>
        </authorList>
    </citation>
    <scope>NUCLEOTIDE SEQUENCE [LARGE SCALE GENOMIC DNA]</scope>
    <source>
        <strain evidence="1">ISS37</strain>
    </source>
</reference>
<accession>A0A0V0RD90</accession>
<dbReference type="AlphaFoldDB" id="A0A0V0RD90"/>